<dbReference type="AlphaFoldDB" id="A0A1H4FBI1"/>
<evidence type="ECO:0000256" key="5">
    <source>
        <dbReference type="ARBA" id="ARBA00022741"/>
    </source>
</evidence>
<keyword evidence="7" id="KW-0472">Membrane</keyword>
<dbReference type="PANTHER" id="PTHR43297">
    <property type="entry name" value="OLIGOPEPTIDE TRANSPORT ATP-BINDING PROTEIN APPD"/>
    <property type="match status" value="1"/>
</dbReference>
<proteinExistence type="inferred from homology"/>
<dbReference type="InterPro" id="IPR003439">
    <property type="entry name" value="ABC_transporter-like_ATP-bd"/>
</dbReference>
<dbReference type="Pfam" id="PF00005">
    <property type="entry name" value="ABC_tran"/>
    <property type="match status" value="2"/>
</dbReference>
<comment type="subcellular location">
    <subcellularLocation>
        <location evidence="1">Cell inner membrane</location>
        <topology evidence="1">Peripheral membrane protein</topology>
    </subcellularLocation>
</comment>
<dbReference type="PROSITE" id="PS50893">
    <property type="entry name" value="ABC_TRANSPORTER_2"/>
    <property type="match status" value="2"/>
</dbReference>
<keyword evidence="10" id="KW-1185">Reference proteome</keyword>
<keyword evidence="6 9" id="KW-0067">ATP-binding</keyword>
<dbReference type="PROSITE" id="PS00211">
    <property type="entry name" value="ABC_TRANSPORTER_1"/>
    <property type="match status" value="1"/>
</dbReference>
<protein>
    <submittedName>
        <fullName evidence="9">Peptide/nickel transport system ATP-binding protein</fullName>
    </submittedName>
</protein>
<dbReference type="PROSITE" id="PS00675">
    <property type="entry name" value="SIGMA54_INTERACT_1"/>
    <property type="match status" value="1"/>
</dbReference>
<dbReference type="SUPFAM" id="SSF52540">
    <property type="entry name" value="P-loop containing nucleoside triphosphate hydrolases"/>
    <property type="match status" value="2"/>
</dbReference>
<dbReference type="Gene3D" id="3.40.50.300">
    <property type="entry name" value="P-loop containing nucleotide triphosphate hydrolases"/>
    <property type="match status" value="2"/>
</dbReference>
<evidence type="ECO:0000313" key="10">
    <source>
        <dbReference type="Proteomes" id="UP000198703"/>
    </source>
</evidence>
<organism evidence="9 10">
    <name type="scientific">Rubrimonas cliftonensis</name>
    <dbReference type="NCBI Taxonomy" id="89524"/>
    <lineage>
        <taxon>Bacteria</taxon>
        <taxon>Pseudomonadati</taxon>
        <taxon>Pseudomonadota</taxon>
        <taxon>Alphaproteobacteria</taxon>
        <taxon>Rhodobacterales</taxon>
        <taxon>Paracoccaceae</taxon>
        <taxon>Rubrimonas</taxon>
    </lineage>
</organism>
<accession>A0A1H4FBI1</accession>
<dbReference type="Proteomes" id="UP000198703">
    <property type="component" value="Unassembled WGS sequence"/>
</dbReference>
<sequence length="484" mass="50757">MTLLQADDVAVFDASGRALVHPVSLRLDAGAPLVVLGETGSGKSLLAQALMGTLPPELWARGRVRIAEAEHDAAQPQGFRRLWGRAVAVLPQEPWLSLDPLMRARAQVAEAHALVRGLAPVAARRAAAADLAALGLGDEAGRRYPHELSGGMAQRVAFAAARAGGARIVVADEPTKGLDAARRDEVARLLTRALETGGGLLAITHDLALAQLLGGRLIVMREGAVVESGPLAEIFAAPQADYTQKLLDADPARWPRRARRAAGPSVVEGRRLTVSRGGRALVEGLDLTLRAGEIVGVSGPSGCGKSSLGDALLGLHAPACGAVRRIEGVARTAFQKLYQDPVSAFPRRRALGATLADVARRFGRRRAEVEALLARLDLAPALLARRPEQVSGGELQRLALLRVMLAEPRFLFADEPTSRLDPITQRGVIDLIATLAEEGCSVLLVSHDAALLDRTADWRMALGGHGTAEAAGRAAPAVALGAAG</sequence>
<name>A0A1H4FBI1_9RHOB</name>
<dbReference type="SMART" id="SM00382">
    <property type="entry name" value="AAA"/>
    <property type="match status" value="2"/>
</dbReference>
<dbReference type="PANTHER" id="PTHR43297:SF7">
    <property type="entry name" value="D,D-DIPEPTIDE TRANSPORT ATP-BINDING PROTEIN DDPD-RELATED"/>
    <property type="match status" value="1"/>
</dbReference>
<evidence type="ECO:0000256" key="3">
    <source>
        <dbReference type="ARBA" id="ARBA00022448"/>
    </source>
</evidence>
<keyword evidence="3" id="KW-0813">Transport</keyword>
<dbReference type="InterPro" id="IPR025662">
    <property type="entry name" value="Sigma_54_int_dom_ATP-bd_1"/>
</dbReference>
<dbReference type="GO" id="GO:0005524">
    <property type="term" value="F:ATP binding"/>
    <property type="evidence" value="ECO:0007669"/>
    <property type="project" value="UniProtKB-KW"/>
</dbReference>
<dbReference type="OrthoDB" id="9802264at2"/>
<evidence type="ECO:0000313" key="9">
    <source>
        <dbReference type="EMBL" id="SEA94654.1"/>
    </source>
</evidence>
<gene>
    <name evidence="9" type="ORF">SAMN05444370_12048</name>
</gene>
<dbReference type="EMBL" id="FNQM01000020">
    <property type="protein sequence ID" value="SEA94654.1"/>
    <property type="molecule type" value="Genomic_DNA"/>
</dbReference>
<keyword evidence="5" id="KW-0547">Nucleotide-binding</keyword>
<dbReference type="InterPro" id="IPR017871">
    <property type="entry name" value="ABC_transporter-like_CS"/>
</dbReference>
<dbReference type="GO" id="GO:0016887">
    <property type="term" value="F:ATP hydrolysis activity"/>
    <property type="evidence" value="ECO:0007669"/>
    <property type="project" value="InterPro"/>
</dbReference>
<evidence type="ECO:0000256" key="7">
    <source>
        <dbReference type="ARBA" id="ARBA00023136"/>
    </source>
</evidence>
<dbReference type="InterPro" id="IPR027417">
    <property type="entry name" value="P-loop_NTPase"/>
</dbReference>
<evidence type="ECO:0000259" key="8">
    <source>
        <dbReference type="PROSITE" id="PS50893"/>
    </source>
</evidence>
<feature type="domain" description="ABC transporter" evidence="8">
    <location>
        <begin position="267"/>
        <end position="482"/>
    </location>
</feature>
<dbReference type="STRING" id="89524.SAMN05444370_12048"/>
<dbReference type="InterPro" id="IPR050388">
    <property type="entry name" value="ABC_Ni/Peptide_Import"/>
</dbReference>
<evidence type="ECO:0000256" key="6">
    <source>
        <dbReference type="ARBA" id="ARBA00022840"/>
    </source>
</evidence>
<evidence type="ECO:0000256" key="2">
    <source>
        <dbReference type="ARBA" id="ARBA00005417"/>
    </source>
</evidence>
<dbReference type="GO" id="GO:0005886">
    <property type="term" value="C:plasma membrane"/>
    <property type="evidence" value="ECO:0007669"/>
    <property type="project" value="UniProtKB-SubCell"/>
</dbReference>
<evidence type="ECO:0000256" key="1">
    <source>
        <dbReference type="ARBA" id="ARBA00004417"/>
    </source>
</evidence>
<feature type="domain" description="ABC transporter" evidence="8">
    <location>
        <begin position="4"/>
        <end position="247"/>
    </location>
</feature>
<keyword evidence="4" id="KW-1003">Cell membrane</keyword>
<comment type="similarity">
    <text evidence="2">Belongs to the ABC transporter superfamily.</text>
</comment>
<dbReference type="InterPro" id="IPR003593">
    <property type="entry name" value="AAA+_ATPase"/>
</dbReference>
<dbReference type="RefSeq" id="WP_093255852.1">
    <property type="nucleotide sequence ID" value="NZ_FNQM01000020.1"/>
</dbReference>
<reference evidence="9 10" key="1">
    <citation type="submission" date="2016-10" db="EMBL/GenBank/DDBJ databases">
        <authorList>
            <person name="de Groot N.N."/>
        </authorList>
    </citation>
    <scope>NUCLEOTIDE SEQUENCE [LARGE SCALE GENOMIC DNA]</scope>
    <source>
        <strain evidence="9 10">DSM 15345</strain>
    </source>
</reference>
<evidence type="ECO:0000256" key="4">
    <source>
        <dbReference type="ARBA" id="ARBA00022475"/>
    </source>
</evidence>